<feature type="coiled-coil region" evidence="1">
    <location>
        <begin position="154"/>
        <end position="181"/>
    </location>
</feature>
<dbReference type="GeneID" id="9688342"/>
<keyword evidence="1" id="KW-0175">Coiled coil</keyword>
<dbReference type="RefSeq" id="XP_003063094.1">
    <property type="nucleotide sequence ID" value="XM_003063048.1"/>
</dbReference>
<feature type="compositionally biased region" description="Basic and acidic residues" evidence="2">
    <location>
        <begin position="769"/>
        <end position="781"/>
    </location>
</feature>
<reference evidence="3 4" key="1">
    <citation type="journal article" date="2009" name="Science">
        <title>Green evolution and dynamic adaptations revealed by genomes of the marine picoeukaryotes Micromonas.</title>
        <authorList>
            <person name="Worden A.Z."/>
            <person name="Lee J.H."/>
            <person name="Mock T."/>
            <person name="Rouze P."/>
            <person name="Simmons M.P."/>
            <person name="Aerts A.L."/>
            <person name="Allen A.E."/>
            <person name="Cuvelier M.L."/>
            <person name="Derelle E."/>
            <person name="Everett M.V."/>
            <person name="Foulon E."/>
            <person name="Grimwood J."/>
            <person name="Gundlach H."/>
            <person name="Henrissat B."/>
            <person name="Napoli C."/>
            <person name="McDonald S.M."/>
            <person name="Parker M.S."/>
            <person name="Rombauts S."/>
            <person name="Salamov A."/>
            <person name="Von Dassow P."/>
            <person name="Badger J.H."/>
            <person name="Coutinho P.M."/>
            <person name="Demir E."/>
            <person name="Dubchak I."/>
            <person name="Gentemann C."/>
            <person name="Eikrem W."/>
            <person name="Gready J.E."/>
            <person name="John U."/>
            <person name="Lanier W."/>
            <person name="Lindquist E.A."/>
            <person name="Lucas S."/>
            <person name="Mayer K.F."/>
            <person name="Moreau H."/>
            <person name="Not F."/>
            <person name="Otillar R."/>
            <person name="Panaud O."/>
            <person name="Pangilinan J."/>
            <person name="Paulsen I."/>
            <person name="Piegu B."/>
            <person name="Poliakov A."/>
            <person name="Robbens S."/>
            <person name="Schmutz J."/>
            <person name="Toulza E."/>
            <person name="Wyss T."/>
            <person name="Zelensky A."/>
            <person name="Zhou K."/>
            <person name="Armbrust E.V."/>
            <person name="Bhattacharya D."/>
            <person name="Goodenough U.W."/>
            <person name="Van de Peer Y."/>
            <person name="Grigoriev I.V."/>
        </authorList>
    </citation>
    <scope>NUCLEOTIDE SEQUENCE [LARGE SCALE GENOMIC DNA]</scope>
    <source>
        <strain evidence="3 4">CCMP1545</strain>
    </source>
</reference>
<feature type="region of interest" description="Disordered" evidence="2">
    <location>
        <begin position="871"/>
        <end position="900"/>
    </location>
</feature>
<dbReference type="Proteomes" id="UP000001876">
    <property type="component" value="Unassembled WGS sequence"/>
</dbReference>
<keyword evidence="4" id="KW-1185">Reference proteome</keyword>
<feature type="coiled-coil region" evidence="1">
    <location>
        <begin position="258"/>
        <end position="321"/>
    </location>
</feature>
<sequence>MAKAFETAASAGARGGAMPKPGTRLIARRASLSPLKNEPPATTVEPPPPPPAVDATAADALARIAALERTVQEQRDVIASTTSERAAVRAHRASRGGGGGGGGGGGDGAGAGADRDRDRSSSKRRASSHRAAAAAAVDINRRDDDRARDVYAHVGALAERVAALERANEDAERRASGWADAASIATSRAVLLEDAVESLSRRLNARVDDAAEAAHAAAAAAARLENRAAAESGDATRRVAAAIEALDARVATRISTVADAVEDERSRAREAVIALRARVEAAESATAAFAAAAATADDSAKKNAQTAAEAVRDEMAATARRELQRTRDDAREEWAKDQAAVAEALNAAIARLAEKVDARTAAAATAAESAAAEATTATTELSKARIKLTAVEEKLKARVAAEEGHELAANEAWMRVVRAEKRAAVIEARCAETEARVADARRAAELALECARECADGVNVAERVLADAGDAVAASAKAVASAEALERRVAEGEARASTRATLVETAVADAIDAVADQLGAFKADVAVKMDGAEAATAKAAALAERISSDAAACAADAAAAREHATVAAEASTDMSAATTTSLTASERCERLTVRAEAAAVNAHAVAVAAVKDSDAFTRATRSAIDAMTVRVAAAKEAAREAIEQSEDVATLTRVAVRDAIAGIRTDAVGVVVDAKRQTAAFDGAFRAAAADRARAIAALKSAETMQRKVAAMIETKADEEKRRRELEDALATAEASRREIATSPMPWRGNSGDTCNGYDAAVTPSPSSKRAESELRSVGRTLREKSAEVEALRAQLEAANATGNGGFNAFSVAWNGFKGTSRRGSRFGFAVDEGAVDDAAAAATPTPRERSPSAAAWDWESPVIAAVDRLTRATPTPPPPPRSPPRGTWKLSEMSETSDAIARRIDRRAASAMRAMRSPGDCRSDAV</sequence>
<feature type="non-terminal residue" evidence="3">
    <location>
        <position position="927"/>
    </location>
</feature>
<proteinExistence type="predicted"/>
<protein>
    <submittedName>
        <fullName evidence="3">Predicted protein</fullName>
    </submittedName>
</protein>
<accession>C1N530</accession>
<evidence type="ECO:0000313" key="4">
    <source>
        <dbReference type="Proteomes" id="UP000001876"/>
    </source>
</evidence>
<dbReference type="AlphaFoldDB" id="C1N530"/>
<feature type="region of interest" description="Disordered" evidence="2">
    <location>
        <begin position="1"/>
        <end position="56"/>
    </location>
</feature>
<dbReference type="OMA" id="THEDFMA"/>
<name>C1N530_MICPC</name>
<feature type="region of interest" description="Disordered" evidence="2">
    <location>
        <begin position="733"/>
        <end position="781"/>
    </location>
</feature>
<organism evidence="4">
    <name type="scientific">Micromonas pusilla (strain CCMP1545)</name>
    <name type="common">Picoplanktonic green alga</name>
    <dbReference type="NCBI Taxonomy" id="564608"/>
    <lineage>
        <taxon>Eukaryota</taxon>
        <taxon>Viridiplantae</taxon>
        <taxon>Chlorophyta</taxon>
        <taxon>Mamiellophyceae</taxon>
        <taxon>Mamiellales</taxon>
        <taxon>Mamiellaceae</taxon>
        <taxon>Micromonas</taxon>
    </lineage>
</organism>
<feature type="region of interest" description="Disordered" evidence="2">
    <location>
        <begin position="75"/>
        <end position="137"/>
    </location>
</feature>
<feature type="compositionally biased region" description="Gly residues" evidence="2">
    <location>
        <begin position="95"/>
        <end position="111"/>
    </location>
</feature>
<dbReference type="EMBL" id="GG663747">
    <property type="protein sequence ID" value="EEH53033.1"/>
    <property type="molecule type" value="Genomic_DNA"/>
</dbReference>
<evidence type="ECO:0000256" key="2">
    <source>
        <dbReference type="SAM" id="MobiDB-lite"/>
    </source>
</evidence>
<evidence type="ECO:0000256" key="1">
    <source>
        <dbReference type="SAM" id="Coils"/>
    </source>
</evidence>
<dbReference type="KEGG" id="mpp:MICPUCDRAFT_66917"/>
<evidence type="ECO:0000313" key="3">
    <source>
        <dbReference type="EMBL" id="EEH53033.1"/>
    </source>
</evidence>
<gene>
    <name evidence="3" type="ORF">MICPUCDRAFT_66917</name>
</gene>
<feature type="coiled-coil region" evidence="1">
    <location>
        <begin position="416"/>
        <end position="443"/>
    </location>
</feature>
<feature type="compositionally biased region" description="Pro residues" evidence="2">
    <location>
        <begin position="875"/>
        <end position="884"/>
    </location>
</feature>